<dbReference type="Proteomes" id="UP000199005">
    <property type="component" value="Unassembled WGS sequence"/>
</dbReference>
<evidence type="ECO:0000313" key="2">
    <source>
        <dbReference type="EMBL" id="SEI91343.1"/>
    </source>
</evidence>
<evidence type="ECO:0000256" key="1">
    <source>
        <dbReference type="SAM" id="MobiDB-lite"/>
    </source>
</evidence>
<feature type="compositionally biased region" description="Low complexity" evidence="1">
    <location>
        <begin position="26"/>
        <end position="38"/>
    </location>
</feature>
<accession>A0A1H6UG10</accession>
<protein>
    <submittedName>
        <fullName evidence="2">Uncharacterized protein</fullName>
    </submittedName>
</protein>
<gene>
    <name evidence="2" type="ORF">SAMN04244579_02430</name>
</gene>
<sequence>MSDLHEMADCLRRIVGGAPEITFTDQTAAPKQPAQQPTHKLPDNLISDKPARHLLEDEARAREPLEDCR</sequence>
<evidence type="ECO:0000313" key="3">
    <source>
        <dbReference type="Proteomes" id="UP000199005"/>
    </source>
</evidence>
<reference evidence="2 3" key="1">
    <citation type="submission" date="2016-10" db="EMBL/GenBank/DDBJ databases">
        <authorList>
            <person name="de Groot N.N."/>
        </authorList>
    </citation>
    <scope>NUCLEOTIDE SEQUENCE [LARGE SCALE GENOMIC DNA]</scope>
    <source>
        <strain evidence="2 3">DSM 1041</strain>
    </source>
</reference>
<name>A0A1H6UG10_9GAMM</name>
<feature type="compositionally biased region" description="Basic and acidic residues" evidence="1">
    <location>
        <begin position="49"/>
        <end position="69"/>
    </location>
</feature>
<proteinExistence type="predicted"/>
<dbReference type="AlphaFoldDB" id="A0A1H6UG10"/>
<organism evidence="2 3">
    <name type="scientific">Azotobacter beijerinckii</name>
    <dbReference type="NCBI Taxonomy" id="170623"/>
    <lineage>
        <taxon>Bacteria</taxon>
        <taxon>Pseudomonadati</taxon>
        <taxon>Pseudomonadota</taxon>
        <taxon>Gammaproteobacteria</taxon>
        <taxon>Pseudomonadales</taxon>
        <taxon>Pseudomonadaceae</taxon>
        <taxon>Azotobacter</taxon>
    </lineage>
</organism>
<feature type="region of interest" description="Disordered" evidence="1">
    <location>
        <begin position="26"/>
        <end position="69"/>
    </location>
</feature>
<dbReference type="EMBL" id="FNYO01000026">
    <property type="protein sequence ID" value="SEI91343.1"/>
    <property type="molecule type" value="Genomic_DNA"/>
</dbReference>
<dbReference type="STRING" id="170623.SAMN04244579_02430"/>
<dbReference type="RefSeq" id="WP_090899792.1">
    <property type="nucleotide sequence ID" value="NZ_FNYO01000026.1"/>
</dbReference>